<dbReference type="OrthoDB" id="2890419at2"/>
<dbReference type="STRING" id="272562.CA_C2479"/>
<dbReference type="KEGG" id="cac:CA_C2479"/>
<organism evidence="2 3">
    <name type="scientific">Clostridium acetobutylicum (strain ATCC 824 / DSM 792 / JCM 1419 / IAM 19013 / LMG 5710 / NBRC 13948 / NRRL B-527 / VKM B-1787 / 2291 / W)</name>
    <dbReference type="NCBI Taxonomy" id="272562"/>
    <lineage>
        <taxon>Bacteria</taxon>
        <taxon>Bacillati</taxon>
        <taxon>Bacillota</taxon>
        <taxon>Clostridia</taxon>
        <taxon>Eubacteriales</taxon>
        <taxon>Clostridiaceae</taxon>
        <taxon>Clostridium</taxon>
    </lineage>
</organism>
<dbReference type="PIR" id="F97205">
    <property type="entry name" value="F97205"/>
</dbReference>
<evidence type="ECO:0000313" key="2">
    <source>
        <dbReference type="EMBL" id="AAK80433.1"/>
    </source>
</evidence>
<name>Q97G90_CLOAB</name>
<dbReference type="AlphaFoldDB" id="Q97G90"/>
<dbReference type="EMBL" id="AE001437">
    <property type="protein sequence ID" value="AAK80433.1"/>
    <property type="molecule type" value="Genomic_DNA"/>
</dbReference>
<reference evidence="2 3" key="1">
    <citation type="journal article" date="2001" name="J. Bacteriol.">
        <title>Genome sequence and comparative analysis of the solvent-producing bacterium Clostridium acetobutylicum.</title>
        <authorList>
            <person name="Nolling J."/>
            <person name="Breton G."/>
            <person name="Omelchenko M.V."/>
            <person name="Makarova K.S."/>
            <person name="Zeng Q."/>
            <person name="Gibson R."/>
            <person name="Lee H.M."/>
            <person name="Dubois J."/>
            <person name="Qiu D."/>
            <person name="Hitti J."/>
            <person name="Wolf Y.I."/>
            <person name="Tatusov R.L."/>
            <person name="Sabathe F."/>
            <person name="Doucette-Stamm L."/>
            <person name="Soucaille P."/>
            <person name="Daly M.J."/>
            <person name="Bennett G.N."/>
            <person name="Koonin E.V."/>
            <person name="Smith D.R."/>
        </authorList>
    </citation>
    <scope>NUCLEOTIDE SEQUENCE [LARGE SCALE GENOMIC DNA]</scope>
    <source>
        <strain evidence="3">ATCC 824 / DSM 792 / JCM 1419 / LMG 5710 / VKM B-1787</strain>
    </source>
</reference>
<dbReference type="PATRIC" id="fig|272562.8.peg.2675"/>
<keyword evidence="3" id="KW-1185">Reference proteome</keyword>
<feature type="transmembrane region" description="Helical" evidence="1">
    <location>
        <begin position="12"/>
        <end position="29"/>
    </location>
</feature>
<dbReference type="HOGENOM" id="CLU_1812367_0_0_9"/>
<evidence type="ECO:0000313" key="3">
    <source>
        <dbReference type="Proteomes" id="UP000000814"/>
    </source>
</evidence>
<sequence>MKEVKFMLRKALAIVLFSMIICIIVGWNFNRVNERAEFGRDNFNLLHNKKSKGLEIKNYKPTSSYDIARLKAYEWDRGGEIVDWKNAEVTEGKFNPSVAKVVKNNKEGLKGRAVYIVTFKTNNEKILGPITIYLDKLSYEILGTALRD</sequence>
<keyword evidence="1" id="KW-1133">Transmembrane helix</keyword>
<accession>Q97G90</accession>
<evidence type="ECO:0000256" key="1">
    <source>
        <dbReference type="SAM" id="Phobius"/>
    </source>
</evidence>
<keyword evidence="1" id="KW-0472">Membrane</keyword>
<protein>
    <submittedName>
        <fullName evidence="2">Uncharacterized protein</fullName>
    </submittedName>
</protein>
<dbReference type="Proteomes" id="UP000000814">
    <property type="component" value="Chromosome"/>
</dbReference>
<keyword evidence="1" id="KW-0812">Transmembrane</keyword>
<proteinExistence type="predicted"/>
<gene>
    <name evidence="2" type="ordered locus">CA_C2479</name>
</gene>